<evidence type="ECO:0000313" key="1">
    <source>
        <dbReference type="EMBL" id="OHU05944.1"/>
    </source>
</evidence>
<gene>
    <name evidence="1" type="ORF">BKG73_20160</name>
</gene>
<proteinExistence type="predicted"/>
<name>A0ABX3BU57_9MYCO</name>
<organism evidence="1 2">
    <name type="scientific">Mycobacteroides saopaulense</name>
    <dbReference type="NCBI Taxonomy" id="1578165"/>
    <lineage>
        <taxon>Bacteria</taxon>
        <taxon>Bacillati</taxon>
        <taxon>Actinomycetota</taxon>
        <taxon>Actinomycetes</taxon>
        <taxon>Mycobacteriales</taxon>
        <taxon>Mycobacteriaceae</taxon>
        <taxon>Mycobacteroides</taxon>
    </lineage>
</organism>
<dbReference type="EMBL" id="MLIH01000035">
    <property type="protein sequence ID" value="OHU05944.1"/>
    <property type="molecule type" value="Genomic_DNA"/>
</dbReference>
<sequence>MATPNASDDQIKCLTGYFDDVRTAFDGQAKLGRLSEGRADAILQNLQMIMQNVQAAGFEQLRDRKQ</sequence>
<reference evidence="1 2" key="1">
    <citation type="submission" date="2016-10" db="EMBL/GenBank/DDBJ databases">
        <title>Evaluation of Human, Animal and Environmental Mycobacterium chelonae Isolates by Core Genome Phylogenomic Analysis, Targeted Gene Comparison, and Anti-microbial Susceptibility Patterns: A Tale of Mistaken Identities.</title>
        <authorList>
            <person name="Fogelson S.B."/>
            <person name="Camus A.C."/>
            <person name="Lorenz W."/>
            <person name="Vasireddy R."/>
            <person name="Vasireddy S."/>
            <person name="Smith T."/>
            <person name="Brown-Elliott B.A."/>
            <person name="Wallace R.J.Jr."/>
            <person name="Hasan N.A."/>
            <person name="Reischl U."/>
            <person name="Sanchez S."/>
        </authorList>
    </citation>
    <scope>NUCLEOTIDE SEQUENCE [LARGE SCALE GENOMIC DNA]</scope>
    <source>
        <strain evidence="1 2">8528</strain>
    </source>
</reference>
<keyword evidence="2" id="KW-1185">Reference proteome</keyword>
<evidence type="ECO:0000313" key="2">
    <source>
        <dbReference type="Proteomes" id="UP000179621"/>
    </source>
</evidence>
<protein>
    <submittedName>
        <fullName evidence="1">Uncharacterized protein</fullName>
    </submittedName>
</protein>
<dbReference type="Proteomes" id="UP000179621">
    <property type="component" value="Unassembled WGS sequence"/>
</dbReference>
<comment type="caution">
    <text evidence="1">The sequence shown here is derived from an EMBL/GenBank/DDBJ whole genome shotgun (WGS) entry which is preliminary data.</text>
</comment>
<dbReference type="RefSeq" id="WP_052538869.1">
    <property type="nucleotide sequence ID" value="NZ_MLIC01000002.1"/>
</dbReference>
<accession>A0ABX3BU57</accession>